<sequence>MADRRRPWRDGGDSRERVLADLVADALADRKVRSALGPADLTAEDLVEAVHESQASVFAAAADLEDTYRRKAVPMSPGATRSLNRTFAAWFGGFPLVLAFVLLAALASTLGLVDSSLDLDSVRPMVALVSALFVVVVVAGVPLGKLSWGMGAVLVPIPLAAIPAAILSSSWALAVAAVVAVVIALVTSGFTSWILFTLASDSSREATDAFQAWLDVLRRDGVLPVLYARINEATEAVYSTTLSVREASALRSADRLRMHVPTPAGVELTRLVAQLGGGSFAVAGARGAGKTDLLRAFCAGRYREPDRLPDLAVLVSAPVDYVPQEFVLHLFAETCQAVIGHLSAAEPVRGVSRLRRKVAPPRLVAAARENLVLLNYVRSHTDEIAGKGGFKGFELSGKRAVTLAGRPLNHPELVKRFREFLALAVAESAARGERAGQPPGRVIIAIDELDRIGVGDPARRFLNEIKAVFDVAGCHYLVSVSTEAQHDFELSGLGLRSVFDSSFDEVVRVDYLDFEYARKLLRRYVLGLSEQFLALAYVLSGGLARQLVRVTRAIVDAGRGQPGRSIEEVVRAIVQAELTRACQTTADALATVDDRDGVTALLRLLDERPTEPRGYGERVLHTYDGHSEQVRRLRDAVGVRVCFLETVRDIFTDDLDERRTREIDFDLIARARRYVGSNPVAGLGLLNDIRTTRGLDPIALR</sequence>
<keyword evidence="1" id="KW-0472">Membrane</keyword>
<dbReference type="AlphaFoldDB" id="A0A841CEI1"/>
<evidence type="ECO:0000256" key="1">
    <source>
        <dbReference type="SAM" id="Phobius"/>
    </source>
</evidence>
<dbReference type="SUPFAM" id="SSF52540">
    <property type="entry name" value="P-loop containing nucleoside triphosphate hydrolases"/>
    <property type="match status" value="1"/>
</dbReference>
<keyword evidence="1" id="KW-0812">Transmembrane</keyword>
<comment type="caution">
    <text evidence="2">The sequence shown here is derived from an EMBL/GenBank/DDBJ whole genome shotgun (WGS) entry which is preliminary data.</text>
</comment>
<dbReference type="InterPro" id="IPR027417">
    <property type="entry name" value="P-loop_NTPase"/>
</dbReference>
<organism evidence="2 3">
    <name type="scientific">Saccharothrix tamanrassetensis</name>
    <dbReference type="NCBI Taxonomy" id="1051531"/>
    <lineage>
        <taxon>Bacteria</taxon>
        <taxon>Bacillati</taxon>
        <taxon>Actinomycetota</taxon>
        <taxon>Actinomycetes</taxon>
        <taxon>Pseudonocardiales</taxon>
        <taxon>Pseudonocardiaceae</taxon>
        <taxon>Saccharothrix</taxon>
    </lineage>
</organism>
<keyword evidence="1" id="KW-1133">Transmembrane helix</keyword>
<accession>A0A841CEI1</accession>
<reference evidence="2 3" key="1">
    <citation type="submission" date="2020-08" db="EMBL/GenBank/DDBJ databases">
        <title>Genomic Encyclopedia of Type Strains, Phase III (KMG-III): the genomes of soil and plant-associated and newly described type strains.</title>
        <authorList>
            <person name="Whitman W."/>
        </authorList>
    </citation>
    <scope>NUCLEOTIDE SEQUENCE [LARGE SCALE GENOMIC DNA]</scope>
    <source>
        <strain evidence="2 3">CECT 8640</strain>
    </source>
</reference>
<gene>
    <name evidence="2" type="ORF">FHS29_000995</name>
</gene>
<name>A0A841CEI1_9PSEU</name>
<keyword evidence="3" id="KW-1185">Reference proteome</keyword>
<dbReference type="RefSeq" id="WP_184688714.1">
    <property type="nucleotide sequence ID" value="NZ_JACHJN010000002.1"/>
</dbReference>
<proteinExistence type="predicted"/>
<feature type="transmembrane region" description="Helical" evidence="1">
    <location>
        <begin position="148"/>
        <end position="166"/>
    </location>
</feature>
<protein>
    <submittedName>
        <fullName evidence="2">Uncharacterized protein</fullName>
    </submittedName>
</protein>
<feature type="transmembrane region" description="Helical" evidence="1">
    <location>
        <begin position="122"/>
        <end position="141"/>
    </location>
</feature>
<feature type="transmembrane region" description="Helical" evidence="1">
    <location>
        <begin position="172"/>
        <end position="196"/>
    </location>
</feature>
<dbReference type="Proteomes" id="UP000547510">
    <property type="component" value="Unassembled WGS sequence"/>
</dbReference>
<evidence type="ECO:0000313" key="2">
    <source>
        <dbReference type="EMBL" id="MBB5954425.1"/>
    </source>
</evidence>
<feature type="transmembrane region" description="Helical" evidence="1">
    <location>
        <begin position="87"/>
        <end position="110"/>
    </location>
</feature>
<dbReference type="EMBL" id="JACHJN010000002">
    <property type="protein sequence ID" value="MBB5954425.1"/>
    <property type="molecule type" value="Genomic_DNA"/>
</dbReference>
<evidence type="ECO:0000313" key="3">
    <source>
        <dbReference type="Proteomes" id="UP000547510"/>
    </source>
</evidence>